<dbReference type="OrthoDB" id="9804482at2"/>
<dbReference type="EMBL" id="QKMR01000012">
    <property type="protein sequence ID" value="PYG87286.1"/>
    <property type="molecule type" value="Genomic_DNA"/>
</dbReference>
<gene>
    <name evidence="9" type="ORF">LY28_02191</name>
</gene>
<evidence type="ECO:0000256" key="7">
    <source>
        <dbReference type="RuleBase" id="RU003797"/>
    </source>
</evidence>
<dbReference type="InterPro" id="IPR025657">
    <property type="entry name" value="RadC_JAB"/>
</dbReference>
<dbReference type="AlphaFoldDB" id="A0A318Y5L8"/>
<dbReference type="InterPro" id="IPR046778">
    <property type="entry name" value="UPF0758_N"/>
</dbReference>
<keyword evidence="10" id="KW-1185">Reference proteome</keyword>
<dbReference type="PANTHER" id="PTHR30471:SF3">
    <property type="entry name" value="UPF0758 PROTEIN YEES-RELATED"/>
    <property type="match status" value="1"/>
</dbReference>
<dbReference type="CDD" id="cd08071">
    <property type="entry name" value="MPN_DUF2466"/>
    <property type="match status" value="1"/>
</dbReference>
<dbReference type="Proteomes" id="UP000248132">
    <property type="component" value="Unassembled WGS sequence"/>
</dbReference>
<dbReference type="GO" id="GO:0006508">
    <property type="term" value="P:proteolysis"/>
    <property type="evidence" value="ECO:0007669"/>
    <property type="project" value="UniProtKB-KW"/>
</dbReference>
<dbReference type="InterPro" id="IPR010994">
    <property type="entry name" value="RuvA_2-like"/>
</dbReference>
<dbReference type="Gene3D" id="3.40.140.10">
    <property type="entry name" value="Cytidine Deaminase, domain 2"/>
    <property type="match status" value="1"/>
</dbReference>
<comment type="caution">
    <text evidence="9">The sequence shown here is derived from an EMBL/GenBank/DDBJ whole genome shotgun (WGS) entry which is preliminary data.</text>
</comment>
<evidence type="ECO:0000256" key="5">
    <source>
        <dbReference type="ARBA" id="ARBA00022833"/>
    </source>
</evidence>
<dbReference type="GO" id="GO:0008237">
    <property type="term" value="F:metallopeptidase activity"/>
    <property type="evidence" value="ECO:0007669"/>
    <property type="project" value="UniProtKB-KW"/>
</dbReference>
<protein>
    <submittedName>
        <fullName evidence="9">DNA repair protein RadC</fullName>
    </submittedName>
</protein>
<evidence type="ECO:0000259" key="8">
    <source>
        <dbReference type="PROSITE" id="PS50249"/>
    </source>
</evidence>
<dbReference type="RefSeq" id="WP_110462221.1">
    <property type="nucleotide sequence ID" value="NZ_QKMR01000012.1"/>
</dbReference>
<keyword evidence="4" id="KW-0378">Hydrolase</keyword>
<evidence type="ECO:0000313" key="9">
    <source>
        <dbReference type="EMBL" id="PYG87286.1"/>
    </source>
</evidence>
<reference evidence="9 10" key="1">
    <citation type="submission" date="2018-06" db="EMBL/GenBank/DDBJ databases">
        <title>Genomic Encyclopedia of Type Strains, Phase I: the one thousand microbial genomes (KMG-I) project.</title>
        <authorList>
            <person name="Kyrpides N."/>
        </authorList>
    </citation>
    <scope>NUCLEOTIDE SEQUENCE [LARGE SCALE GENOMIC DNA]</scope>
    <source>
        <strain evidence="9 10">DSM 19573</strain>
    </source>
</reference>
<feature type="domain" description="MPN" evidence="8">
    <location>
        <begin position="107"/>
        <end position="229"/>
    </location>
</feature>
<dbReference type="GO" id="GO:0046872">
    <property type="term" value="F:metal ion binding"/>
    <property type="evidence" value="ECO:0007669"/>
    <property type="project" value="UniProtKB-KW"/>
</dbReference>
<evidence type="ECO:0000256" key="6">
    <source>
        <dbReference type="ARBA" id="ARBA00023049"/>
    </source>
</evidence>
<dbReference type="PROSITE" id="PS01302">
    <property type="entry name" value="UPF0758"/>
    <property type="match status" value="1"/>
</dbReference>
<dbReference type="InterPro" id="IPR037518">
    <property type="entry name" value="MPN"/>
</dbReference>
<evidence type="ECO:0000313" key="10">
    <source>
        <dbReference type="Proteomes" id="UP000248132"/>
    </source>
</evidence>
<keyword evidence="6" id="KW-0482">Metalloprotease</keyword>
<dbReference type="Pfam" id="PF04002">
    <property type="entry name" value="RadC"/>
    <property type="match status" value="1"/>
</dbReference>
<dbReference type="SUPFAM" id="SSF102712">
    <property type="entry name" value="JAB1/MPN domain"/>
    <property type="match status" value="1"/>
</dbReference>
<dbReference type="PANTHER" id="PTHR30471">
    <property type="entry name" value="DNA REPAIR PROTEIN RADC"/>
    <property type="match status" value="1"/>
</dbReference>
<evidence type="ECO:0000256" key="3">
    <source>
        <dbReference type="ARBA" id="ARBA00022723"/>
    </source>
</evidence>
<organism evidence="9 10">
    <name type="scientific">Ruminiclostridium sufflavum DSM 19573</name>
    <dbReference type="NCBI Taxonomy" id="1121337"/>
    <lineage>
        <taxon>Bacteria</taxon>
        <taxon>Bacillati</taxon>
        <taxon>Bacillota</taxon>
        <taxon>Clostridia</taxon>
        <taxon>Eubacteriales</taxon>
        <taxon>Oscillospiraceae</taxon>
        <taxon>Ruminiclostridium</taxon>
    </lineage>
</organism>
<comment type="similarity">
    <text evidence="1 7">Belongs to the UPF0758 family.</text>
</comment>
<keyword evidence="5" id="KW-0862">Zinc</keyword>
<accession>A0A318Y5L8</accession>
<proteinExistence type="inferred from homology"/>
<dbReference type="Pfam" id="PF20582">
    <property type="entry name" value="UPF0758_N"/>
    <property type="match status" value="1"/>
</dbReference>
<dbReference type="NCBIfam" id="NF000642">
    <property type="entry name" value="PRK00024.1"/>
    <property type="match status" value="1"/>
</dbReference>
<evidence type="ECO:0000256" key="4">
    <source>
        <dbReference type="ARBA" id="ARBA00022801"/>
    </source>
</evidence>
<dbReference type="PROSITE" id="PS50249">
    <property type="entry name" value="MPN"/>
    <property type="match status" value="1"/>
</dbReference>
<name>A0A318Y5L8_9FIRM</name>
<keyword evidence="3" id="KW-0479">Metal-binding</keyword>
<dbReference type="InterPro" id="IPR001405">
    <property type="entry name" value="UPF0758"/>
</dbReference>
<evidence type="ECO:0000256" key="2">
    <source>
        <dbReference type="ARBA" id="ARBA00022670"/>
    </source>
</evidence>
<evidence type="ECO:0000256" key="1">
    <source>
        <dbReference type="ARBA" id="ARBA00010243"/>
    </source>
</evidence>
<keyword evidence="2" id="KW-0645">Protease</keyword>
<dbReference type="SUPFAM" id="SSF47781">
    <property type="entry name" value="RuvA domain 2-like"/>
    <property type="match status" value="1"/>
</dbReference>
<dbReference type="NCBIfam" id="TIGR00608">
    <property type="entry name" value="radc"/>
    <property type="match status" value="1"/>
</dbReference>
<sequence length="229" mass="25308">MNRLKIKELPISERPYEKLEAIGSEHLSNAELLAVIIKTGTKSFTAVELAQLVIKLSHDGRLSTLNNLSIEQLKKIKGIGKVKAIQIKAVLELSKRIATSDGIVHHVIKSAKDVNTLLMEEMRYLKKEIFKALLLDTKNQVIKITDVSIGSLNSSIVHPREVFCEAIKCGCNSIIFVHNHPSGDPTPSAEDIKTTQRLDESGNILGIRVLDHIIIGDGIYVSFKDKGII</sequence>
<dbReference type="InterPro" id="IPR020891">
    <property type="entry name" value="UPF0758_CS"/>
</dbReference>